<comment type="caution">
    <text evidence="4">The sequence shown here is derived from an EMBL/GenBank/DDBJ whole genome shotgun (WGS) entry which is preliminary data.</text>
</comment>
<organism evidence="4 5">
    <name type="scientific">Arthrobacter hankyongi</name>
    <dbReference type="NCBI Taxonomy" id="2904801"/>
    <lineage>
        <taxon>Bacteria</taxon>
        <taxon>Bacillati</taxon>
        <taxon>Actinomycetota</taxon>
        <taxon>Actinomycetes</taxon>
        <taxon>Micrococcales</taxon>
        <taxon>Micrococcaceae</taxon>
        <taxon>Arthrobacter</taxon>
    </lineage>
</organism>
<reference evidence="4" key="1">
    <citation type="submission" date="2022-01" db="EMBL/GenBank/DDBJ databases">
        <authorList>
            <person name="Jo J.-H."/>
            <person name="Im W.-T."/>
        </authorList>
    </citation>
    <scope>NUCLEOTIDE SEQUENCE</scope>
    <source>
        <strain evidence="4">I2-34</strain>
    </source>
</reference>
<gene>
    <name evidence="4" type="ORF">LVY72_02165</name>
</gene>
<keyword evidence="3" id="KW-0460">Magnesium</keyword>
<dbReference type="GO" id="GO:0016829">
    <property type="term" value="F:lyase activity"/>
    <property type="evidence" value="ECO:0007669"/>
    <property type="project" value="UniProtKB-KW"/>
</dbReference>
<evidence type="ECO:0000313" key="4">
    <source>
        <dbReference type="EMBL" id="MCG2620712.1"/>
    </source>
</evidence>
<evidence type="ECO:0000256" key="2">
    <source>
        <dbReference type="ARBA" id="ARBA00022723"/>
    </source>
</evidence>
<dbReference type="InterPro" id="IPR039480">
    <property type="entry name" value="C-C_Bond_Lyase-like"/>
</dbReference>
<sequence>MRHFSFLAEEQLARLFHRRPAELSLETDPALLAAALGATLYSPGTRPGLADDVVKLGARGCVSQVLCLEDSVPDQELAAAEENVLAALSRLQDRSAAHDAGSLQTPMLFIRTRSPEQMLALARRGGPALRAVSGFSIPKFENETGLAERYFEALGEVRRLVGGGHRMWVMPILESPAIIHRETRTRALAHVFDVIKQHREDVLAVRIGATDFSSAFGLRRSRDLTIYDVQVVASVIADIVNILGRPGDGLVITGPVWEHFVNTERLLRPQLRSTPFEAADEAALRQRLLRSNLDGLIRETELDHANGLLGKTVIHPSHVPVVHALSVVSHEEYLDAQDIVDPANGGAKASPYSNKMNEIKPHRAWAERTLLKAAAFGVAAPDVNFVDLLEASMQ</sequence>
<keyword evidence="4" id="KW-0456">Lyase</keyword>
<dbReference type="Proteomes" id="UP001165368">
    <property type="component" value="Unassembled WGS sequence"/>
</dbReference>
<dbReference type="InterPro" id="IPR015813">
    <property type="entry name" value="Pyrv/PenolPyrv_kinase-like_dom"/>
</dbReference>
<dbReference type="InterPro" id="IPR040442">
    <property type="entry name" value="Pyrv_kinase-like_dom_sf"/>
</dbReference>
<evidence type="ECO:0000313" key="5">
    <source>
        <dbReference type="Proteomes" id="UP001165368"/>
    </source>
</evidence>
<evidence type="ECO:0000256" key="3">
    <source>
        <dbReference type="ARBA" id="ARBA00022842"/>
    </source>
</evidence>
<dbReference type="PANTHER" id="PTHR32308">
    <property type="entry name" value="LYASE BETA SUBUNIT, PUTATIVE (AFU_ORTHOLOGUE AFUA_4G13030)-RELATED"/>
    <property type="match status" value="1"/>
</dbReference>
<dbReference type="RefSeq" id="WP_237817801.1">
    <property type="nucleotide sequence ID" value="NZ_JAKLTQ010000001.1"/>
</dbReference>
<dbReference type="Pfam" id="PF15617">
    <property type="entry name" value="C-C_Bond_Lyase"/>
    <property type="match status" value="1"/>
</dbReference>
<proteinExistence type="predicted"/>
<accession>A0ABS9L1Z0</accession>
<comment type="cofactor">
    <cofactor evidence="1">
        <name>Mg(2+)</name>
        <dbReference type="ChEBI" id="CHEBI:18420"/>
    </cofactor>
</comment>
<evidence type="ECO:0000256" key="1">
    <source>
        <dbReference type="ARBA" id="ARBA00001946"/>
    </source>
</evidence>
<dbReference type="PANTHER" id="PTHR32308:SF10">
    <property type="entry name" value="CITRATE LYASE SUBUNIT BETA"/>
    <property type="match status" value="1"/>
</dbReference>
<keyword evidence="5" id="KW-1185">Reference proteome</keyword>
<protein>
    <submittedName>
        <fullName evidence="4">HpcH/HpaI aldolase/citrate lyase family protein</fullName>
    </submittedName>
</protein>
<dbReference type="SUPFAM" id="SSF51621">
    <property type="entry name" value="Phosphoenolpyruvate/pyruvate domain"/>
    <property type="match status" value="1"/>
</dbReference>
<dbReference type="Gene3D" id="3.20.20.60">
    <property type="entry name" value="Phosphoenolpyruvate-binding domains"/>
    <property type="match status" value="2"/>
</dbReference>
<keyword evidence="2" id="KW-0479">Metal-binding</keyword>
<name>A0ABS9L1Z0_9MICC</name>
<dbReference type="EMBL" id="JAKLTQ010000001">
    <property type="protein sequence ID" value="MCG2620712.1"/>
    <property type="molecule type" value="Genomic_DNA"/>
</dbReference>